<dbReference type="PROSITE" id="PS50929">
    <property type="entry name" value="ABC_TM1F"/>
    <property type="match status" value="1"/>
</dbReference>
<keyword evidence="8 9" id="KW-0472">Membrane</keyword>
<accession>A0A4P9ZSU2</accession>
<dbReference type="EMBL" id="ML002787">
    <property type="protein sequence ID" value="RKP35792.1"/>
    <property type="molecule type" value="Genomic_DNA"/>
</dbReference>
<evidence type="ECO:0000256" key="2">
    <source>
        <dbReference type="ARBA" id="ARBA00022448"/>
    </source>
</evidence>
<keyword evidence="2" id="KW-0813">Transport</keyword>
<keyword evidence="3" id="KW-1003">Cell membrane</keyword>
<dbReference type="InterPro" id="IPR003439">
    <property type="entry name" value="ABC_transporter-like_ATP-bd"/>
</dbReference>
<gene>
    <name evidence="12" type="ORF">BJ085DRAFT_24732</name>
</gene>
<proteinExistence type="predicted"/>
<dbReference type="GO" id="GO:0005524">
    <property type="term" value="F:ATP binding"/>
    <property type="evidence" value="ECO:0007669"/>
    <property type="project" value="UniProtKB-KW"/>
</dbReference>
<evidence type="ECO:0000256" key="9">
    <source>
        <dbReference type="SAM" id="Phobius"/>
    </source>
</evidence>
<organism evidence="12 13">
    <name type="scientific">Dimargaris cristalligena</name>
    <dbReference type="NCBI Taxonomy" id="215637"/>
    <lineage>
        <taxon>Eukaryota</taxon>
        <taxon>Fungi</taxon>
        <taxon>Fungi incertae sedis</taxon>
        <taxon>Zoopagomycota</taxon>
        <taxon>Kickxellomycotina</taxon>
        <taxon>Dimargaritomycetes</taxon>
        <taxon>Dimargaritales</taxon>
        <taxon>Dimargaritaceae</taxon>
        <taxon>Dimargaris</taxon>
    </lineage>
</organism>
<keyword evidence="4 9" id="KW-0812">Transmembrane</keyword>
<dbReference type="AlphaFoldDB" id="A0A4P9ZSU2"/>
<evidence type="ECO:0000313" key="12">
    <source>
        <dbReference type="EMBL" id="RKP35792.1"/>
    </source>
</evidence>
<dbReference type="InterPro" id="IPR039421">
    <property type="entry name" value="Type_1_exporter"/>
</dbReference>
<comment type="subcellular location">
    <subcellularLocation>
        <location evidence="1">Cell membrane</location>
        <topology evidence="1">Multi-pass membrane protein</topology>
    </subcellularLocation>
</comment>
<dbReference type="GO" id="GO:0005886">
    <property type="term" value="C:plasma membrane"/>
    <property type="evidence" value="ECO:0007669"/>
    <property type="project" value="UniProtKB-SubCell"/>
</dbReference>
<dbReference type="Proteomes" id="UP000268162">
    <property type="component" value="Unassembled WGS sequence"/>
</dbReference>
<dbReference type="SUPFAM" id="SSF52540">
    <property type="entry name" value="P-loop containing nucleoside triphosphate hydrolases"/>
    <property type="match status" value="1"/>
</dbReference>
<keyword evidence="6" id="KW-0067">ATP-binding</keyword>
<evidence type="ECO:0000313" key="13">
    <source>
        <dbReference type="Proteomes" id="UP000268162"/>
    </source>
</evidence>
<dbReference type="PANTHER" id="PTHR24221">
    <property type="entry name" value="ATP-BINDING CASSETTE SUB-FAMILY B"/>
    <property type="match status" value="1"/>
</dbReference>
<dbReference type="STRING" id="215637.A0A4P9ZSU2"/>
<dbReference type="InterPro" id="IPR036640">
    <property type="entry name" value="ABC1_TM_sf"/>
</dbReference>
<dbReference type="InterPro" id="IPR011527">
    <property type="entry name" value="ABC1_TM_dom"/>
</dbReference>
<dbReference type="PROSITE" id="PS50893">
    <property type="entry name" value="ABC_TRANSPORTER_2"/>
    <property type="match status" value="1"/>
</dbReference>
<evidence type="ECO:0000256" key="4">
    <source>
        <dbReference type="ARBA" id="ARBA00022692"/>
    </source>
</evidence>
<dbReference type="GO" id="GO:0016887">
    <property type="term" value="F:ATP hydrolysis activity"/>
    <property type="evidence" value="ECO:0007669"/>
    <property type="project" value="InterPro"/>
</dbReference>
<feature type="domain" description="ABC transporter" evidence="10">
    <location>
        <begin position="223"/>
        <end position="461"/>
    </location>
</feature>
<reference evidence="13" key="1">
    <citation type="journal article" date="2018" name="Nat. Microbiol.">
        <title>Leveraging single-cell genomics to expand the fungal tree of life.</title>
        <authorList>
            <person name="Ahrendt S.R."/>
            <person name="Quandt C.A."/>
            <person name="Ciobanu D."/>
            <person name="Clum A."/>
            <person name="Salamov A."/>
            <person name="Andreopoulos B."/>
            <person name="Cheng J.F."/>
            <person name="Woyke T."/>
            <person name="Pelin A."/>
            <person name="Henrissat B."/>
            <person name="Reynolds N.K."/>
            <person name="Benny G.L."/>
            <person name="Smith M.E."/>
            <person name="James T.Y."/>
            <person name="Grigoriev I.V."/>
        </authorList>
    </citation>
    <scope>NUCLEOTIDE SEQUENCE [LARGE SCALE GENOMIC DNA]</scope>
    <source>
        <strain evidence="13">RSA 468</strain>
    </source>
</reference>
<keyword evidence="12" id="KW-0378">Hydrolase</keyword>
<sequence length="479" mass="53914">MSNVFFQSKHALSSFVDLFVMKLGPSLFGVLASVYQYQWVYDSYFIPLALAMAMWSIIQSSILTPAERASYRYTNYNTNDEMDQCMTALRQSETVKQFSGEEYHSKRYREVLDETERTADHHKWVVEVVKRGSRVIHQLLHVIGTIMCLRLLARGHMKSSDVLFFLGHFQVTYRPLTYLVGLGQDVYNLHSNSLTLLRLIDNDNDMVESEDAPDSWDISEGTIEFKDVHFSYEKKTPVLKGISFTVEAGTTTAIVGATGGGKTTIMDLIARFYDVDQGSVLIDGVDVRHVKQADLRKSISIIPQQNHLLPKSIKFNIQYGTAATNMSATQDEVEGAAQKAQIHEKISSLAKGYETLLYQGGTRFSGGENQRLNIARGLVRPSKILLLDEATSALDMITERNVQNSINDGTKGKTCIVIAHRLPTIIHARQILVIKEGKIAERGTFAELKKIPNGIFKKMWEAQMKVAKERSDFDIHGMT</sequence>
<evidence type="ECO:0000256" key="8">
    <source>
        <dbReference type="ARBA" id="ARBA00023136"/>
    </source>
</evidence>
<dbReference type="InterPro" id="IPR027417">
    <property type="entry name" value="P-loop_NTPase"/>
</dbReference>
<dbReference type="GO" id="GO:0140359">
    <property type="term" value="F:ABC-type transporter activity"/>
    <property type="evidence" value="ECO:0007669"/>
    <property type="project" value="InterPro"/>
</dbReference>
<evidence type="ECO:0000256" key="3">
    <source>
        <dbReference type="ARBA" id="ARBA00022475"/>
    </source>
</evidence>
<evidence type="ECO:0000256" key="6">
    <source>
        <dbReference type="ARBA" id="ARBA00022840"/>
    </source>
</evidence>
<name>A0A4P9ZSU2_9FUNG</name>
<feature type="domain" description="ABC transmembrane type-1" evidence="11">
    <location>
        <begin position="88"/>
        <end position="188"/>
    </location>
</feature>
<evidence type="ECO:0000259" key="11">
    <source>
        <dbReference type="PROSITE" id="PS50929"/>
    </source>
</evidence>
<evidence type="ECO:0000256" key="1">
    <source>
        <dbReference type="ARBA" id="ARBA00004651"/>
    </source>
</evidence>
<dbReference type="SMART" id="SM00382">
    <property type="entry name" value="AAA"/>
    <property type="match status" value="1"/>
</dbReference>
<feature type="transmembrane region" description="Helical" evidence="9">
    <location>
        <begin position="12"/>
        <end position="32"/>
    </location>
</feature>
<evidence type="ECO:0000256" key="7">
    <source>
        <dbReference type="ARBA" id="ARBA00022989"/>
    </source>
</evidence>
<dbReference type="PANTHER" id="PTHR24221:SF648">
    <property type="entry name" value="ABC-TYPE TRANSPORTER ATR1"/>
    <property type="match status" value="1"/>
</dbReference>
<evidence type="ECO:0000259" key="10">
    <source>
        <dbReference type="PROSITE" id="PS50893"/>
    </source>
</evidence>
<dbReference type="FunFam" id="3.40.50.300:FF:000221">
    <property type="entry name" value="Multidrug ABC transporter ATP-binding protein"/>
    <property type="match status" value="1"/>
</dbReference>
<evidence type="ECO:0000256" key="5">
    <source>
        <dbReference type="ARBA" id="ARBA00022741"/>
    </source>
</evidence>
<dbReference type="Pfam" id="PF00005">
    <property type="entry name" value="ABC_tran"/>
    <property type="match status" value="1"/>
</dbReference>
<dbReference type="Gene3D" id="3.40.50.300">
    <property type="entry name" value="P-loop containing nucleotide triphosphate hydrolases"/>
    <property type="match status" value="1"/>
</dbReference>
<feature type="transmembrane region" description="Helical" evidence="9">
    <location>
        <begin position="44"/>
        <end position="63"/>
    </location>
</feature>
<keyword evidence="5" id="KW-0547">Nucleotide-binding</keyword>
<keyword evidence="13" id="KW-1185">Reference proteome</keyword>
<protein>
    <submittedName>
        <fullName evidence="12">P-loop containing nucleoside triphosphate hydrolase protein</fullName>
    </submittedName>
</protein>
<keyword evidence="7 9" id="KW-1133">Transmembrane helix</keyword>
<dbReference type="SUPFAM" id="SSF90123">
    <property type="entry name" value="ABC transporter transmembrane region"/>
    <property type="match status" value="1"/>
</dbReference>
<dbReference type="Gene3D" id="1.20.1560.10">
    <property type="entry name" value="ABC transporter type 1, transmembrane domain"/>
    <property type="match status" value="1"/>
</dbReference>
<dbReference type="InterPro" id="IPR003593">
    <property type="entry name" value="AAA+_ATPase"/>
</dbReference>